<dbReference type="InterPro" id="IPR008166">
    <property type="entry name" value="Glyco_transf_92"/>
</dbReference>
<keyword evidence="6" id="KW-1133">Transmembrane helix</keyword>
<reference evidence="10" key="1">
    <citation type="submission" date="2016-11" db="UniProtKB">
        <authorList>
            <consortium name="WormBaseParasite"/>
        </authorList>
    </citation>
    <scope>IDENTIFICATION</scope>
</reference>
<dbReference type="PANTHER" id="PTHR21645">
    <property type="entry name" value="GLYCOSYLTRANSFERASE FAMILY 92 PROTEIN"/>
    <property type="match status" value="1"/>
</dbReference>
<evidence type="ECO:0000256" key="2">
    <source>
        <dbReference type="ARBA" id="ARBA00007647"/>
    </source>
</evidence>
<sequence length="433" mass="50106">MKAKSPRDNFVWILVGAHKETPGFWVNCFSKSRTGAVAKSAQYAGQLQPAPIQCLWTVYRAKCPVVDDMVDFAISGEGDTEVSGFRIPYRNADQTRREIVVCQSRLFAYDKWQLMFAVIELYRFYGADMIAAYVDSVISEAFQFLTVYKEQGFVAIHPAVRYEEIGRLDYDPNKETEYYQQISAYNLCLLEYRESTDFLIFGDWDEVLVPRNASTLFEELSIMLAEYPKAAAFRYQRMHVQNYLPKQASFFDLGDFLNSTRSMDKFGASKVVAVGDRVESVGIHRIAWANAPFEEVMLTTEYSMFLHFRERGKRTCDNEEVAGLLPTLNTTELAENFTQFVDDHNLYPTYVNLPTDLVHADSLLECYWNLSQTLGHPEWGICPNHLYCPRPKLPYPVQCTYMKLDFARFKFKEDIVMSYPKRTSFEVRWDGCL</sequence>
<dbReference type="GO" id="GO:0016020">
    <property type="term" value="C:membrane"/>
    <property type="evidence" value="ECO:0007669"/>
    <property type="project" value="UniProtKB-SubCell"/>
</dbReference>
<proteinExistence type="inferred from homology"/>
<dbReference type="AlphaFoldDB" id="A0A1I7XZ34"/>
<dbReference type="WBParaSite" id="L893_g11075.t1">
    <property type="protein sequence ID" value="L893_g11075.t1"/>
    <property type="gene ID" value="L893_g11075"/>
</dbReference>
<dbReference type="GO" id="GO:0016757">
    <property type="term" value="F:glycosyltransferase activity"/>
    <property type="evidence" value="ECO:0007669"/>
    <property type="project" value="UniProtKB-UniRule"/>
</dbReference>
<accession>A0A1I7XZ34</accession>
<evidence type="ECO:0000256" key="8">
    <source>
        <dbReference type="RuleBase" id="RU366017"/>
    </source>
</evidence>
<evidence type="ECO:0000256" key="3">
    <source>
        <dbReference type="ARBA" id="ARBA00022676"/>
    </source>
</evidence>
<evidence type="ECO:0000256" key="4">
    <source>
        <dbReference type="ARBA" id="ARBA00022679"/>
    </source>
</evidence>
<comment type="similarity">
    <text evidence="2 8">Belongs to the glycosyltransferase 92 family.</text>
</comment>
<protein>
    <recommendedName>
        <fullName evidence="8">Glycosyltransferase family 92 protein</fullName>
        <ecNumber evidence="8">2.4.1.-</ecNumber>
    </recommendedName>
</protein>
<keyword evidence="4 8" id="KW-0808">Transferase</keyword>
<keyword evidence="7" id="KW-0472">Membrane</keyword>
<dbReference type="InterPro" id="IPR052012">
    <property type="entry name" value="GTase_92"/>
</dbReference>
<evidence type="ECO:0000256" key="5">
    <source>
        <dbReference type="ARBA" id="ARBA00022692"/>
    </source>
</evidence>
<name>A0A1I7XZ34_9BILA</name>
<keyword evidence="5" id="KW-0812">Transmembrane</keyword>
<dbReference type="EC" id="2.4.1.-" evidence="8"/>
<evidence type="ECO:0000256" key="6">
    <source>
        <dbReference type="ARBA" id="ARBA00022989"/>
    </source>
</evidence>
<organism evidence="9 10">
    <name type="scientific">Steinernema glaseri</name>
    <dbReference type="NCBI Taxonomy" id="37863"/>
    <lineage>
        <taxon>Eukaryota</taxon>
        <taxon>Metazoa</taxon>
        <taxon>Ecdysozoa</taxon>
        <taxon>Nematoda</taxon>
        <taxon>Chromadorea</taxon>
        <taxon>Rhabditida</taxon>
        <taxon>Tylenchina</taxon>
        <taxon>Panagrolaimomorpha</taxon>
        <taxon>Strongyloidoidea</taxon>
        <taxon>Steinernematidae</taxon>
        <taxon>Steinernema</taxon>
    </lineage>
</organism>
<dbReference type="Pfam" id="PF01697">
    <property type="entry name" value="Glyco_transf_92"/>
    <property type="match status" value="1"/>
</dbReference>
<keyword evidence="3 8" id="KW-0328">Glycosyltransferase</keyword>
<evidence type="ECO:0000256" key="7">
    <source>
        <dbReference type="ARBA" id="ARBA00023136"/>
    </source>
</evidence>
<comment type="subcellular location">
    <subcellularLocation>
        <location evidence="1">Membrane</location>
        <topology evidence="1">Single-pass membrane protein</topology>
    </subcellularLocation>
</comment>
<evidence type="ECO:0000313" key="10">
    <source>
        <dbReference type="WBParaSite" id="L893_g11075.t1"/>
    </source>
</evidence>
<keyword evidence="9" id="KW-1185">Reference proteome</keyword>
<evidence type="ECO:0000313" key="9">
    <source>
        <dbReference type="Proteomes" id="UP000095287"/>
    </source>
</evidence>
<dbReference type="Proteomes" id="UP000095287">
    <property type="component" value="Unplaced"/>
</dbReference>
<dbReference type="PANTHER" id="PTHR21645:SF2">
    <property type="entry name" value="GLYCOSYLTRANSFERASE FAMILY 92 PROTEIN F59C6.8"/>
    <property type="match status" value="1"/>
</dbReference>
<evidence type="ECO:0000256" key="1">
    <source>
        <dbReference type="ARBA" id="ARBA00004167"/>
    </source>
</evidence>